<comment type="caution">
    <text evidence="3">The sequence shown here is derived from an EMBL/GenBank/DDBJ whole genome shotgun (WGS) entry which is preliminary data.</text>
</comment>
<sequence length="239" mass="27311">MLLSKIRNFVTESVIPSYCYGCKKESTYLCEDCFEIINSFSKSICPHCKQALAFGKLPNTCRRELYLDRIFSCADYKDVRIKNLIKDLKYNYSFALAKPLAEFGYWWLQKNEYADEIKNNIGLIIPIPLHKTKLKKRGFNHAEHLAKHLGVLLDIPVANNLLTKNRRTIPQIETETKEQRQENLKNAFSTIGTPGVPIVSTNVLLIDDVLTTGSTLRECAKVLRKNGVKEVWALTIAQD</sequence>
<dbReference type="AlphaFoldDB" id="A0A1G2HGZ3"/>
<dbReference type="STRING" id="1802165.A3F94_01580"/>
<evidence type="ECO:0000313" key="3">
    <source>
        <dbReference type="EMBL" id="OGZ61521.1"/>
    </source>
</evidence>
<evidence type="ECO:0000259" key="2">
    <source>
        <dbReference type="Pfam" id="PF00156"/>
    </source>
</evidence>
<evidence type="ECO:0000256" key="1">
    <source>
        <dbReference type="ARBA" id="ARBA00008007"/>
    </source>
</evidence>
<dbReference type="InterPro" id="IPR029057">
    <property type="entry name" value="PRTase-like"/>
</dbReference>
<gene>
    <name evidence="3" type="ORF">A3F94_01580</name>
</gene>
<reference evidence="3 4" key="1">
    <citation type="journal article" date="2016" name="Nat. Commun.">
        <title>Thousands of microbial genomes shed light on interconnected biogeochemical processes in an aquifer system.</title>
        <authorList>
            <person name="Anantharaman K."/>
            <person name="Brown C.T."/>
            <person name="Hug L.A."/>
            <person name="Sharon I."/>
            <person name="Castelle C.J."/>
            <person name="Probst A.J."/>
            <person name="Thomas B.C."/>
            <person name="Singh A."/>
            <person name="Wilkins M.J."/>
            <person name="Karaoz U."/>
            <person name="Brodie E.L."/>
            <person name="Williams K.H."/>
            <person name="Hubbard S.S."/>
            <person name="Banfield J.F."/>
        </authorList>
    </citation>
    <scope>NUCLEOTIDE SEQUENCE [LARGE SCALE GENOMIC DNA]</scope>
</reference>
<comment type="similarity">
    <text evidence="1">Belongs to the ComF/GntX family.</text>
</comment>
<dbReference type="PANTHER" id="PTHR47505">
    <property type="entry name" value="DNA UTILIZATION PROTEIN YHGH"/>
    <property type="match status" value="1"/>
</dbReference>
<name>A0A1G2HGZ3_9BACT</name>
<dbReference type="PANTHER" id="PTHR47505:SF1">
    <property type="entry name" value="DNA UTILIZATION PROTEIN YHGH"/>
    <property type="match status" value="1"/>
</dbReference>
<dbReference type="EMBL" id="MHOK01000022">
    <property type="protein sequence ID" value="OGZ61521.1"/>
    <property type="molecule type" value="Genomic_DNA"/>
</dbReference>
<dbReference type="Proteomes" id="UP000176770">
    <property type="component" value="Unassembled WGS sequence"/>
</dbReference>
<dbReference type="Gene3D" id="3.40.50.2020">
    <property type="match status" value="1"/>
</dbReference>
<dbReference type="SUPFAM" id="SSF53271">
    <property type="entry name" value="PRTase-like"/>
    <property type="match status" value="1"/>
</dbReference>
<dbReference type="InterPro" id="IPR051910">
    <property type="entry name" value="ComF/GntX_DNA_util-trans"/>
</dbReference>
<accession>A0A1G2HGZ3</accession>
<protein>
    <recommendedName>
        <fullName evidence="2">Phosphoribosyltransferase domain-containing protein</fullName>
    </recommendedName>
</protein>
<dbReference type="InterPro" id="IPR000836">
    <property type="entry name" value="PRTase_dom"/>
</dbReference>
<dbReference type="Pfam" id="PF00156">
    <property type="entry name" value="Pribosyltran"/>
    <property type="match status" value="1"/>
</dbReference>
<evidence type="ECO:0000313" key="4">
    <source>
        <dbReference type="Proteomes" id="UP000176770"/>
    </source>
</evidence>
<proteinExistence type="inferred from homology"/>
<organism evidence="3 4">
    <name type="scientific">Candidatus Spechtbacteria bacterium RIFCSPLOWO2_12_FULL_38_22</name>
    <dbReference type="NCBI Taxonomy" id="1802165"/>
    <lineage>
        <taxon>Bacteria</taxon>
        <taxon>Candidatus Spechtiibacteriota</taxon>
    </lineage>
</organism>
<feature type="domain" description="Phosphoribosyltransferase" evidence="2">
    <location>
        <begin position="135"/>
        <end position="236"/>
    </location>
</feature>
<dbReference type="CDD" id="cd06223">
    <property type="entry name" value="PRTases_typeI"/>
    <property type="match status" value="1"/>
</dbReference>